<gene>
    <name evidence="1" type="ORF">QAD02_006072</name>
</gene>
<sequence length="519" mass="59742">MPVQKSVGTGRRRKKDAENWGANKRKRLRNKVLHLVYSFARSSNSRAWSINQSQKKLVTAKLFQPVEYCCPAKCHIQVHSSEQGNFFDYFYKHAGPYDEQDLILKGLMTRKSAELSEIQRIGWTYRFNSGSLNVVVCQKFLCSLPKLKIGRFATLQNRMKSGGNVKDERRKHTNRKIKLDVDLKEMIKKHCESIPHHKSHYTKSSLEYFEDSDLTSTSLYNSFCAYYSEQTGLSDTPLDKTTYEKYFNSNLNYSFTQPRTDVCDDCSEFKSKGQTVELESHMIRVAKHRQHKDLMLNDDVICIEIDFGQNLPVPKIPVTEQFYKRLLWINVFNVNILEGSTKNSYMYLFLEGTIKKGGNTVCNLLLDAMEEIESPEEYYQLIQGAKTPPSIVIKNSENLVRYFEPSIDKECVVPKNVHIQESVKIVYFPNGTINVFHDYEALSRKFLIESSITIDDLLKTPLAPPVGISAEMGQGVMALLRYSDPEPAKSLAKFLDSVVIKKKNLLRQKSRRKGKKVLK</sequence>
<accession>A0ACC2N3Z3</accession>
<evidence type="ECO:0000313" key="1">
    <source>
        <dbReference type="EMBL" id="KAJ8664410.1"/>
    </source>
</evidence>
<evidence type="ECO:0000313" key="2">
    <source>
        <dbReference type="Proteomes" id="UP001239111"/>
    </source>
</evidence>
<dbReference type="Proteomes" id="UP001239111">
    <property type="component" value="Chromosome 4"/>
</dbReference>
<protein>
    <submittedName>
        <fullName evidence="1">Uncharacterized protein</fullName>
    </submittedName>
</protein>
<comment type="caution">
    <text evidence="1">The sequence shown here is derived from an EMBL/GenBank/DDBJ whole genome shotgun (WGS) entry which is preliminary data.</text>
</comment>
<keyword evidence="2" id="KW-1185">Reference proteome</keyword>
<organism evidence="1 2">
    <name type="scientific">Eretmocerus hayati</name>
    <dbReference type="NCBI Taxonomy" id="131215"/>
    <lineage>
        <taxon>Eukaryota</taxon>
        <taxon>Metazoa</taxon>
        <taxon>Ecdysozoa</taxon>
        <taxon>Arthropoda</taxon>
        <taxon>Hexapoda</taxon>
        <taxon>Insecta</taxon>
        <taxon>Pterygota</taxon>
        <taxon>Neoptera</taxon>
        <taxon>Endopterygota</taxon>
        <taxon>Hymenoptera</taxon>
        <taxon>Apocrita</taxon>
        <taxon>Proctotrupomorpha</taxon>
        <taxon>Chalcidoidea</taxon>
        <taxon>Aphelinidae</taxon>
        <taxon>Aphelininae</taxon>
        <taxon>Eretmocerus</taxon>
    </lineage>
</organism>
<name>A0ACC2N3Z3_9HYME</name>
<reference evidence="1" key="1">
    <citation type="submission" date="2023-04" db="EMBL/GenBank/DDBJ databases">
        <title>A chromosome-level genome assembly of the parasitoid wasp Eretmocerus hayati.</title>
        <authorList>
            <person name="Zhong Y."/>
            <person name="Liu S."/>
            <person name="Liu Y."/>
        </authorList>
    </citation>
    <scope>NUCLEOTIDE SEQUENCE</scope>
    <source>
        <strain evidence="1">ZJU_SS_LIU_2023</strain>
    </source>
</reference>
<proteinExistence type="predicted"/>
<dbReference type="EMBL" id="CM056744">
    <property type="protein sequence ID" value="KAJ8664410.1"/>
    <property type="molecule type" value="Genomic_DNA"/>
</dbReference>